<dbReference type="PANTHER" id="PTHR30231">
    <property type="entry name" value="DNA POLYMERASE III SUBUNIT EPSILON"/>
    <property type="match status" value="1"/>
</dbReference>
<organism evidence="4 5">
    <name type="scientific">Adhaeribacter arboris</name>
    <dbReference type="NCBI Taxonomy" id="2072846"/>
    <lineage>
        <taxon>Bacteria</taxon>
        <taxon>Pseudomonadati</taxon>
        <taxon>Bacteroidota</taxon>
        <taxon>Cytophagia</taxon>
        <taxon>Cytophagales</taxon>
        <taxon>Hymenobacteraceae</taxon>
        <taxon>Adhaeribacter</taxon>
    </lineage>
</organism>
<keyword evidence="5" id="KW-1185">Reference proteome</keyword>
<evidence type="ECO:0000313" key="4">
    <source>
        <dbReference type="EMBL" id="PSR56077.1"/>
    </source>
</evidence>
<dbReference type="SUPFAM" id="SSF52113">
    <property type="entry name" value="BRCT domain"/>
    <property type="match status" value="1"/>
</dbReference>
<dbReference type="EMBL" id="PYFT01000001">
    <property type="protein sequence ID" value="PSR56077.1"/>
    <property type="molecule type" value="Genomic_DNA"/>
</dbReference>
<dbReference type="GO" id="GO:0006259">
    <property type="term" value="P:DNA metabolic process"/>
    <property type="evidence" value="ECO:0007669"/>
    <property type="project" value="UniProtKB-ARBA"/>
</dbReference>
<comment type="subunit">
    <text evidence="2">DNA polymerase III contains a core (composed of alpha, epsilon and theta chains) that associates with a tau subunit. This core dimerizes to form the POLIII' complex. PolIII' associates with the gamma complex (composed of gamma, delta, delta', psi and chi chains) and with the beta chain to form the complete DNA polymerase III complex.</text>
</comment>
<dbReference type="OrthoDB" id="9803913at2"/>
<reference evidence="4 5" key="1">
    <citation type="submission" date="2018-03" db="EMBL/GenBank/DDBJ databases">
        <title>Adhaeribacter sp. HMF7605 Genome sequencing and assembly.</title>
        <authorList>
            <person name="Kang H."/>
            <person name="Kang J."/>
            <person name="Cha I."/>
            <person name="Kim H."/>
            <person name="Joh K."/>
        </authorList>
    </citation>
    <scope>NUCLEOTIDE SEQUENCE [LARGE SCALE GENOMIC DNA]</scope>
    <source>
        <strain evidence="4 5">HMF7605</strain>
    </source>
</reference>
<evidence type="ECO:0000259" key="3">
    <source>
        <dbReference type="PROSITE" id="PS50172"/>
    </source>
</evidence>
<dbReference type="GO" id="GO:0008408">
    <property type="term" value="F:3'-5' exonuclease activity"/>
    <property type="evidence" value="ECO:0007669"/>
    <property type="project" value="TreeGrafter"/>
</dbReference>
<comment type="caution">
    <text evidence="4">The sequence shown here is derived from an EMBL/GenBank/DDBJ whole genome shotgun (WGS) entry which is preliminary data.</text>
</comment>
<dbReference type="CDD" id="cd17748">
    <property type="entry name" value="BRCT_DNA_ligase_like"/>
    <property type="match status" value="1"/>
</dbReference>
<dbReference type="SUPFAM" id="SSF53098">
    <property type="entry name" value="Ribonuclease H-like"/>
    <property type="match status" value="1"/>
</dbReference>
<proteinExistence type="predicted"/>
<dbReference type="InterPro" id="IPR036420">
    <property type="entry name" value="BRCT_dom_sf"/>
</dbReference>
<dbReference type="Proteomes" id="UP000240357">
    <property type="component" value="Unassembled WGS sequence"/>
</dbReference>
<dbReference type="RefSeq" id="WP_106932255.1">
    <property type="nucleotide sequence ID" value="NZ_PYFT01000001.1"/>
</dbReference>
<dbReference type="GO" id="GO:0005829">
    <property type="term" value="C:cytosol"/>
    <property type="evidence" value="ECO:0007669"/>
    <property type="project" value="TreeGrafter"/>
</dbReference>
<comment type="function">
    <text evidence="1">DNA polymerase III is a complex, multichain enzyme responsible for most of the replicative synthesis in bacteria. The epsilon subunit contain the editing function and is a proofreading 3'-5' exonuclease.</text>
</comment>
<dbReference type="InterPro" id="IPR013520">
    <property type="entry name" value="Ribonucl_H"/>
</dbReference>
<dbReference type="InterPro" id="IPR012337">
    <property type="entry name" value="RNaseH-like_sf"/>
</dbReference>
<dbReference type="AlphaFoldDB" id="A0A2T2YKP0"/>
<accession>A0A2T2YKP0</accession>
<protein>
    <recommendedName>
        <fullName evidence="3">BRCT domain-containing protein</fullName>
    </recommendedName>
</protein>
<dbReference type="FunFam" id="3.30.420.10:FF:000045">
    <property type="entry name" value="3'-5' exonuclease DinG"/>
    <property type="match status" value="1"/>
</dbReference>
<dbReference type="GO" id="GO:0003676">
    <property type="term" value="F:nucleic acid binding"/>
    <property type="evidence" value="ECO:0007669"/>
    <property type="project" value="InterPro"/>
</dbReference>
<name>A0A2T2YKP0_9BACT</name>
<dbReference type="Gene3D" id="3.40.50.10190">
    <property type="entry name" value="BRCT domain"/>
    <property type="match status" value="1"/>
</dbReference>
<gene>
    <name evidence="4" type="ORF">AHMF7605_22525</name>
</gene>
<dbReference type="Pfam" id="PF00533">
    <property type="entry name" value="BRCT"/>
    <property type="match status" value="1"/>
</dbReference>
<sequence length="325" mass="36849">MTKVLPFKTVYNSIQQEIQKYKKLRDSLTFTAIDFETANEMYSSACCVGYVRVEHGKIVDMGCSLIYPRFHPVSSRNYLIHGISNEQLQKAPTFDEIWVKLQPLIEGQIVVSHNSSFDINVLEETAEYNYISLADYRYMCSHRLVQEAFPSLENYRLNDCAKFFGLNLDHHNALSDALVCAEITLKALKSGHDTGFNYLNQDLTGHIIKKKSADKLDRSFDSLVGHKKVDSNLLKPNLEAADKEHVFYNKKIVFTGDLKTITRHEAAAKVQALGGDINTAISKKTNIVIMGEKAGPSKLEKIFTYNSEGCNIQIIEEEEFLTYLN</sequence>
<dbReference type="SMART" id="SM00479">
    <property type="entry name" value="EXOIII"/>
    <property type="match status" value="1"/>
</dbReference>
<dbReference type="InterPro" id="IPR036397">
    <property type="entry name" value="RNaseH_sf"/>
</dbReference>
<dbReference type="PANTHER" id="PTHR30231:SF42">
    <property type="entry name" value="EXONUCLEASE"/>
    <property type="match status" value="1"/>
</dbReference>
<dbReference type="InterPro" id="IPR001357">
    <property type="entry name" value="BRCT_dom"/>
</dbReference>
<evidence type="ECO:0000256" key="2">
    <source>
        <dbReference type="ARBA" id="ARBA00026073"/>
    </source>
</evidence>
<dbReference type="Pfam" id="PF00929">
    <property type="entry name" value="RNase_T"/>
    <property type="match status" value="1"/>
</dbReference>
<feature type="domain" description="BRCT" evidence="3">
    <location>
        <begin position="242"/>
        <end position="325"/>
    </location>
</feature>
<dbReference type="CDD" id="cd06130">
    <property type="entry name" value="DNA_pol_III_epsilon_like"/>
    <property type="match status" value="1"/>
</dbReference>
<dbReference type="PROSITE" id="PS50172">
    <property type="entry name" value="BRCT"/>
    <property type="match status" value="1"/>
</dbReference>
<dbReference type="Gene3D" id="3.30.420.10">
    <property type="entry name" value="Ribonuclease H-like superfamily/Ribonuclease H"/>
    <property type="match status" value="1"/>
</dbReference>
<evidence type="ECO:0000313" key="5">
    <source>
        <dbReference type="Proteomes" id="UP000240357"/>
    </source>
</evidence>
<evidence type="ECO:0000256" key="1">
    <source>
        <dbReference type="ARBA" id="ARBA00025483"/>
    </source>
</evidence>